<evidence type="ECO:0000313" key="3">
    <source>
        <dbReference type="Proteomes" id="UP000597617"/>
    </source>
</evidence>
<dbReference type="RefSeq" id="WP_196280627.1">
    <property type="nucleotide sequence ID" value="NZ_JADQDQ010000001.1"/>
</dbReference>
<name>A0ABS0IEI9_9BACT</name>
<evidence type="ECO:0000313" key="2">
    <source>
        <dbReference type="EMBL" id="MBF9236270.1"/>
    </source>
</evidence>
<dbReference type="Proteomes" id="UP000597617">
    <property type="component" value="Unassembled WGS sequence"/>
</dbReference>
<gene>
    <name evidence="2" type="ORF">I2I05_02570</name>
</gene>
<reference evidence="2 3" key="1">
    <citation type="submission" date="2020-11" db="EMBL/GenBank/DDBJ databases">
        <authorList>
            <person name="Kim M.K."/>
        </authorList>
    </citation>
    <scope>NUCLEOTIDE SEQUENCE [LARGE SCALE GENOMIC DNA]</scope>
    <source>
        <strain evidence="2 3">BT683</strain>
    </source>
</reference>
<keyword evidence="3" id="KW-1185">Reference proteome</keyword>
<dbReference type="Pfam" id="PF14312">
    <property type="entry name" value="FG-GAP_2"/>
    <property type="match status" value="1"/>
</dbReference>
<organism evidence="2 3">
    <name type="scientific">Hymenobacter jeongseonensis</name>
    <dbReference type="NCBI Taxonomy" id="2791027"/>
    <lineage>
        <taxon>Bacteria</taxon>
        <taxon>Pseudomonadati</taxon>
        <taxon>Bacteroidota</taxon>
        <taxon>Cytophagia</taxon>
        <taxon>Cytophagales</taxon>
        <taxon>Hymenobacteraceae</taxon>
        <taxon>Hymenobacter</taxon>
    </lineage>
</organism>
<comment type="caution">
    <text evidence="2">The sequence shown here is derived from an EMBL/GenBank/DDBJ whole genome shotgun (WGS) entry which is preliminary data.</text>
</comment>
<sequence length="787" mass="83386">MLADAYGNNVYIDDSTAVVAAYSYSRPSAPGQIGAVYIYTRQGSQWVKTGFISNPSQTTSTFGWALAKSGTDLVIGNGDSNIALTKSVFVYRQPPVPTQPWTLVATLTPSATTFGYDYGYSVAIDRDNLIVGAVDRFTRGRNAAHFYHRTPAGVWQLEQVESYASGTLASNTVGVRGNYAVIGTDSNQGVRIYARTAAGWQLRQTLFSPDSFGGRFGLAVAISNNVLLVGNPTGGVLPVLCGVVFRYELQQGVWRLQRRYAVPQPLTGDALGVWVGLDPASNNLIIGAPRRTSNGIAQAGQAFVEWGPVIQPPPSLCATALPVLLQATGPGGTWAGPGITNPQTGRFDPARAGVGAHVITYLLVAGGCTHRDTAVVTVKPELRITRPVLPQLTCARDTTITLAANAPGGQWSGLGITDPQTGAFHTAAAGPGRHVLSYTLSSGSLCGMQDTVSVVVGAVAVRLLAVPRLFSCAHDTAFTLGAMPLGGTWHGAGVTNPTTGTFSTAAAGPGRHVLTYRLPGTGACASQDTVSVVIAPVAVRVLTPLLTVCRLDSTLTLSAVPVGGVWRGTGIIDAQQGYFRPPAPGRYVLRYEWGSGACRAADSVAVVVSPVPTPLLAPSGVVELRCGQSAGELRYESAPLPGARLVWQYAPAPGLPWQMLAVGNGQPTYQPAQPGLYRLEVVQNGCSVRSAATEIRVETVQTWPVPNVFTPNGDGINDAFELKLQHPRTSRLQVFNRWGREVFTATTYGHFWTGTGASNGLYYYIWRYTTECDPAERVVKGWVEVVL</sequence>
<dbReference type="InterPro" id="IPR011043">
    <property type="entry name" value="Gal_Oxase/kelch_b-propeller"/>
</dbReference>
<dbReference type="InterPro" id="IPR013517">
    <property type="entry name" value="FG-GAP"/>
</dbReference>
<dbReference type="Gene3D" id="2.130.10.130">
    <property type="entry name" value="Integrin alpha, N-terminal"/>
    <property type="match status" value="1"/>
</dbReference>
<dbReference type="SUPFAM" id="SSF50965">
    <property type="entry name" value="Galactose oxidase, central domain"/>
    <property type="match status" value="1"/>
</dbReference>
<dbReference type="Pfam" id="PF13585">
    <property type="entry name" value="CHU_C"/>
    <property type="match status" value="1"/>
</dbReference>
<dbReference type="PANTHER" id="PTHR36220:SF1">
    <property type="entry name" value="GAMMA TUBULIN COMPLEX COMPONENT C-TERMINAL DOMAIN-CONTAINING PROTEIN"/>
    <property type="match status" value="1"/>
</dbReference>
<accession>A0ABS0IEI9</accession>
<dbReference type="EMBL" id="JADQDQ010000001">
    <property type="protein sequence ID" value="MBF9236270.1"/>
    <property type="molecule type" value="Genomic_DNA"/>
</dbReference>
<dbReference type="InterPro" id="IPR028994">
    <property type="entry name" value="Integrin_alpha_N"/>
</dbReference>
<dbReference type="PANTHER" id="PTHR36220">
    <property type="entry name" value="UNNAMED PRODUCT"/>
    <property type="match status" value="1"/>
</dbReference>
<proteinExistence type="predicted"/>
<keyword evidence="1" id="KW-0732">Signal</keyword>
<protein>
    <submittedName>
        <fullName evidence="2">Gliding motility-associated C-terminal domain-containing protein</fullName>
    </submittedName>
</protein>
<evidence type="ECO:0000256" key="1">
    <source>
        <dbReference type="ARBA" id="ARBA00022729"/>
    </source>
</evidence>
<dbReference type="InterPro" id="IPR026341">
    <property type="entry name" value="T9SS_type_B"/>
</dbReference>
<dbReference type="NCBIfam" id="TIGR04131">
    <property type="entry name" value="Bac_Flav_CTERM"/>
    <property type="match status" value="1"/>
</dbReference>